<keyword evidence="1" id="KW-0472">Membrane</keyword>
<evidence type="ECO:0000256" key="1">
    <source>
        <dbReference type="SAM" id="Phobius"/>
    </source>
</evidence>
<organism evidence="2 3">
    <name type="scientific">Abyssalbus ytuae</name>
    <dbReference type="NCBI Taxonomy" id="2926907"/>
    <lineage>
        <taxon>Bacteria</taxon>
        <taxon>Pseudomonadati</taxon>
        <taxon>Bacteroidota</taxon>
        <taxon>Flavobacteriia</taxon>
        <taxon>Flavobacteriales</taxon>
        <taxon>Flavobacteriaceae</taxon>
        <taxon>Abyssalbus</taxon>
    </lineage>
</organism>
<keyword evidence="3" id="KW-1185">Reference proteome</keyword>
<protein>
    <submittedName>
        <fullName evidence="2">Uncharacterized protein</fullName>
    </submittedName>
</protein>
<sequence length="154" mass="17913">MMKDNKEVFEKNSFFNGALIVLGIFGIIRVGLAFFIDSNSINLLYPSILITLVIILFFNTKWIYKVIIKETEIEYFYPINLLGKKKVTINFGEIDGMSFHGYAYNSPSHFKLKSAKGKFRFNCPEDMSKKLIEFFRSKGITVTYKDEKEVGYRK</sequence>
<dbReference type="RefSeq" id="WP_255845614.1">
    <property type="nucleotide sequence ID" value="NZ_CP094358.1"/>
</dbReference>
<accession>A0A9E7A103</accession>
<dbReference type="KEGG" id="fbm:MQE35_06790"/>
<evidence type="ECO:0000313" key="3">
    <source>
        <dbReference type="Proteomes" id="UP000831290"/>
    </source>
</evidence>
<keyword evidence="1" id="KW-0812">Transmembrane</keyword>
<gene>
    <name evidence="2" type="ORF">MQE35_06790</name>
</gene>
<evidence type="ECO:0000313" key="2">
    <source>
        <dbReference type="EMBL" id="UOB18997.1"/>
    </source>
</evidence>
<dbReference type="Proteomes" id="UP000831290">
    <property type="component" value="Chromosome"/>
</dbReference>
<dbReference type="AlphaFoldDB" id="A0A9E7A103"/>
<name>A0A9E7A103_9FLAO</name>
<dbReference type="EMBL" id="CP094358">
    <property type="protein sequence ID" value="UOB18997.1"/>
    <property type="molecule type" value="Genomic_DNA"/>
</dbReference>
<reference evidence="2" key="1">
    <citation type="submission" date="2022-03" db="EMBL/GenBank/DDBJ databases">
        <title>Description of Abyssus ytuae gen. nov., sp. nov., a novel member of the family Flavobacteriaceae isolated from the sediment of Mariana Trench.</title>
        <authorList>
            <person name="Zhang J."/>
            <person name="Xu X."/>
        </authorList>
    </citation>
    <scope>NUCLEOTIDE SEQUENCE</scope>
    <source>
        <strain evidence="2">MT3330</strain>
    </source>
</reference>
<feature type="transmembrane region" description="Helical" evidence="1">
    <location>
        <begin position="42"/>
        <end position="59"/>
    </location>
</feature>
<keyword evidence="1" id="KW-1133">Transmembrane helix</keyword>
<proteinExistence type="predicted"/>
<feature type="transmembrane region" description="Helical" evidence="1">
    <location>
        <begin position="12"/>
        <end position="36"/>
    </location>
</feature>